<evidence type="ECO:0000313" key="2">
    <source>
        <dbReference type="EMBL" id="MUN29676.1"/>
    </source>
</evidence>
<feature type="transmembrane region" description="Helical" evidence="1">
    <location>
        <begin position="147"/>
        <end position="169"/>
    </location>
</feature>
<feature type="transmembrane region" description="Helical" evidence="1">
    <location>
        <begin position="181"/>
        <end position="201"/>
    </location>
</feature>
<proteinExistence type="predicted"/>
<dbReference type="Gene3D" id="1.20.1250.20">
    <property type="entry name" value="MFS general substrate transporter like domains"/>
    <property type="match status" value="1"/>
</dbReference>
<feature type="transmembrane region" description="Helical" evidence="1">
    <location>
        <begin position="12"/>
        <end position="29"/>
    </location>
</feature>
<sequence>MKVNLPIASSWFLWGASYYLYYPYLSIYLENIIGSGFSLAFVVFTISAIPFSLFGGQIHRRLGVNLSAFIGMVVSGTGLFLIQISSSTFTVILAGIMAYAFFISLPNFYSMMMALDSKCIARIWSLSIVPSLFMPFIGGLISTYYGINWVFILASVLALASSIPILGVHVKPKAKGGKSNVFIPFLSMIPIAIVFPFVYLYLKVHFGFSLEDIGIISTIVEMIGFVTSYLSTRMPNWLALSLYLFIFSLVGGETFFPYFSLSFGLWEAIIPVSLEGSQSYSPEEFGRVNAFQQIGWLVGFVISYLAGSTSLIVSSLFSALVMFYVLLSHLRAIKRSIYPF</sequence>
<organism evidence="2 3">
    <name type="scientific">Sulfuracidifex metallicus DSM 6482 = JCM 9184</name>
    <dbReference type="NCBI Taxonomy" id="523847"/>
    <lineage>
        <taxon>Archaea</taxon>
        <taxon>Thermoproteota</taxon>
        <taxon>Thermoprotei</taxon>
        <taxon>Sulfolobales</taxon>
        <taxon>Sulfolobaceae</taxon>
        <taxon>Sulfuracidifex</taxon>
    </lineage>
</organism>
<feature type="transmembrane region" description="Helical" evidence="1">
    <location>
        <begin position="62"/>
        <end position="82"/>
    </location>
</feature>
<dbReference type="SUPFAM" id="SSF103473">
    <property type="entry name" value="MFS general substrate transporter"/>
    <property type="match status" value="2"/>
</dbReference>
<keyword evidence="1" id="KW-0472">Membrane</keyword>
<reference evidence="2 3" key="1">
    <citation type="submission" date="2019-10" db="EMBL/GenBank/DDBJ databases">
        <title>Sequencing and Assembly of Multiple Reported Metal-Biooxidizing Members of the Extremely Thermoacidophilic Archaeal Family Sulfolobaceae.</title>
        <authorList>
            <person name="Counts J.A."/>
            <person name="Kelly R.M."/>
        </authorList>
    </citation>
    <scope>NUCLEOTIDE SEQUENCE [LARGE SCALE GENOMIC DNA]</scope>
    <source>
        <strain evidence="2 3">DSM 6482</strain>
    </source>
</reference>
<dbReference type="AlphaFoldDB" id="A0A6A9QL01"/>
<feature type="transmembrane region" description="Helical" evidence="1">
    <location>
        <begin position="237"/>
        <end position="259"/>
    </location>
</feature>
<evidence type="ECO:0000256" key="1">
    <source>
        <dbReference type="SAM" id="Phobius"/>
    </source>
</evidence>
<dbReference type="InterPro" id="IPR036259">
    <property type="entry name" value="MFS_trans_sf"/>
</dbReference>
<feature type="transmembrane region" description="Helical" evidence="1">
    <location>
        <begin position="121"/>
        <end position="141"/>
    </location>
</feature>
<feature type="transmembrane region" description="Helical" evidence="1">
    <location>
        <begin position="35"/>
        <end position="55"/>
    </location>
</feature>
<dbReference type="EMBL" id="WGGD01000005">
    <property type="protein sequence ID" value="MUN29676.1"/>
    <property type="molecule type" value="Genomic_DNA"/>
</dbReference>
<dbReference type="RefSeq" id="WP_054838671.1">
    <property type="nucleotide sequence ID" value="NZ_BBBY01000015.1"/>
</dbReference>
<feature type="transmembrane region" description="Helical" evidence="1">
    <location>
        <begin position="88"/>
        <end position="109"/>
    </location>
</feature>
<keyword evidence="3" id="KW-1185">Reference proteome</keyword>
<feature type="transmembrane region" description="Helical" evidence="1">
    <location>
        <begin position="294"/>
        <end position="327"/>
    </location>
</feature>
<evidence type="ECO:0008006" key="4">
    <source>
        <dbReference type="Google" id="ProtNLM"/>
    </source>
</evidence>
<gene>
    <name evidence="2" type="ORF">GC250_09565</name>
</gene>
<accession>A0A6A9QL01</accession>
<dbReference type="OrthoDB" id="37117at2157"/>
<dbReference type="Proteomes" id="UP000470772">
    <property type="component" value="Unassembled WGS sequence"/>
</dbReference>
<name>A0A6A9QL01_SULME</name>
<keyword evidence="1" id="KW-0812">Transmembrane</keyword>
<keyword evidence="1" id="KW-1133">Transmembrane helix</keyword>
<feature type="transmembrane region" description="Helical" evidence="1">
    <location>
        <begin position="213"/>
        <end position="230"/>
    </location>
</feature>
<protein>
    <recommendedName>
        <fullName evidence="4">MFS transporter</fullName>
    </recommendedName>
</protein>
<comment type="caution">
    <text evidence="2">The sequence shown here is derived from an EMBL/GenBank/DDBJ whole genome shotgun (WGS) entry which is preliminary data.</text>
</comment>
<evidence type="ECO:0000313" key="3">
    <source>
        <dbReference type="Proteomes" id="UP000470772"/>
    </source>
</evidence>